<organism evidence="3">
    <name type="scientific">Methanobacterium veterum</name>
    <dbReference type="NCBI Taxonomy" id="408577"/>
    <lineage>
        <taxon>Archaea</taxon>
        <taxon>Methanobacteriati</taxon>
        <taxon>Methanobacteriota</taxon>
        <taxon>Methanomada group</taxon>
        <taxon>Methanobacteria</taxon>
        <taxon>Methanobacteriales</taxon>
        <taxon>Methanobacteriaceae</taxon>
        <taxon>Methanobacterium</taxon>
    </lineage>
</organism>
<dbReference type="EMBL" id="JAPVES010000030">
    <property type="protein sequence ID" value="MCZ3373446.1"/>
    <property type="molecule type" value="Genomic_DNA"/>
</dbReference>
<gene>
    <name evidence="3" type="ORF">O3H35_12435</name>
    <name evidence="2" type="ORF">O3H54_16055</name>
</gene>
<dbReference type="EMBL" id="JAPVER010000020">
    <property type="protein sequence ID" value="MCZ3367406.1"/>
    <property type="molecule type" value="Genomic_DNA"/>
</dbReference>
<name>A0A9E5A5F0_9EURY</name>
<feature type="transmembrane region" description="Helical" evidence="1">
    <location>
        <begin position="145"/>
        <end position="162"/>
    </location>
</feature>
<dbReference type="AlphaFoldDB" id="A0A9E5A5F0"/>
<dbReference type="Proteomes" id="UP001074446">
    <property type="component" value="Unassembled WGS sequence"/>
</dbReference>
<feature type="transmembrane region" description="Helical" evidence="1">
    <location>
        <begin position="30"/>
        <end position="47"/>
    </location>
</feature>
<accession>A0A9E5A5F0</accession>
<feature type="transmembrane region" description="Helical" evidence="1">
    <location>
        <begin position="54"/>
        <end position="73"/>
    </location>
</feature>
<feature type="transmembrane region" description="Helical" evidence="1">
    <location>
        <begin position="174"/>
        <end position="196"/>
    </location>
</feature>
<feature type="transmembrane region" description="Helical" evidence="1">
    <location>
        <begin position="121"/>
        <end position="139"/>
    </location>
</feature>
<keyword evidence="1" id="KW-0472">Membrane</keyword>
<feature type="transmembrane region" description="Helical" evidence="1">
    <location>
        <begin position="85"/>
        <end position="105"/>
    </location>
</feature>
<evidence type="ECO:0000313" key="3">
    <source>
        <dbReference type="EMBL" id="MCZ3373446.1"/>
    </source>
</evidence>
<feature type="transmembrane region" description="Helical" evidence="1">
    <location>
        <begin position="202"/>
        <end position="221"/>
    </location>
</feature>
<reference evidence="3" key="1">
    <citation type="submission" date="2022-12" db="EMBL/GenBank/DDBJ databases">
        <title>Reclassification of two methanogenic archaea species isolated from the Kolyma lowland permafrost.</title>
        <authorList>
            <person name="Trubitsyn V.E."/>
            <person name="Rivkina E.M."/>
            <person name="Shcherbakova V.A."/>
        </authorList>
    </citation>
    <scope>NUCLEOTIDE SEQUENCE</scope>
    <source>
        <strain evidence="2">M2</strain>
        <strain evidence="3">MK4</strain>
    </source>
</reference>
<proteinExistence type="predicted"/>
<sequence length="256" mass="29192">MNNNKALLIFIGIGIILYSLVSYLGHKSPFNIFNCSLGVMVILFVLYNEDKKINYLTILFCVNIFQWFISVYILFNNPVYKTIDYYYYSVGALFFTLVLVNLIRINHLKIKTSMLKYNKKLMIQLIGVIIIISCLTSFIACYYPILLYGITLGLVAFIYGFYYEDQKVNVSTKYVRDMVSVLVLQIIVLCYLGRQISIEDLSYALVFSINIAVLLSIQIYTSDLKISNAKKENIIGIGAIAVFIVFFGALALKGHL</sequence>
<evidence type="ECO:0000313" key="2">
    <source>
        <dbReference type="EMBL" id="MCZ3367406.1"/>
    </source>
</evidence>
<keyword evidence="1" id="KW-1133">Transmembrane helix</keyword>
<comment type="caution">
    <text evidence="3">The sequence shown here is derived from an EMBL/GenBank/DDBJ whole genome shotgun (WGS) entry which is preliminary data.</text>
</comment>
<dbReference type="Proteomes" id="UP001068021">
    <property type="component" value="Unassembled WGS sequence"/>
</dbReference>
<keyword evidence="4" id="KW-1185">Reference proteome</keyword>
<keyword evidence="1" id="KW-0812">Transmembrane</keyword>
<evidence type="ECO:0000256" key="1">
    <source>
        <dbReference type="SAM" id="Phobius"/>
    </source>
</evidence>
<evidence type="ECO:0000313" key="4">
    <source>
        <dbReference type="Proteomes" id="UP001068021"/>
    </source>
</evidence>
<dbReference type="RefSeq" id="WP_048082633.1">
    <property type="nucleotide sequence ID" value="NZ_JAPVER010000020.1"/>
</dbReference>
<feature type="transmembrane region" description="Helical" evidence="1">
    <location>
        <begin position="7"/>
        <end position="24"/>
    </location>
</feature>
<protein>
    <submittedName>
        <fullName evidence="3">Uncharacterized protein</fullName>
    </submittedName>
</protein>
<feature type="transmembrane region" description="Helical" evidence="1">
    <location>
        <begin position="233"/>
        <end position="252"/>
    </location>
</feature>